<evidence type="ECO:0000313" key="2">
    <source>
        <dbReference type="EMBL" id="SDF38186.1"/>
    </source>
</evidence>
<dbReference type="Pfam" id="PF24102">
    <property type="entry name" value="FLAD1_M"/>
    <property type="match status" value="1"/>
</dbReference>
<feature type="domain" description="MoaB/Mog" evidence="1">
    <location>
        <begin position="4"/>
        <end position="172"/>
    </location>
</feature>
<gene>
    <name evidence="2" type="ORF">SAMN04488067_10410</name>
</gene>
<protein>
    <submittedName>
        <fullName evidence="2">Molybdenum cofactor synthesis domain-containing protein</fullName>
    </submittedName>
</protein>
<dbReference type="InterPro" id="IPR036425">
    <property type="entry name" value="MoaB/Mog-like_dom_sf"/>
</dbReference>
<dbReference type="CDD" id="cd00885">
    <property type="entry name" value="cinA"/>
    <property type="match status" value="1"/>
</dbReference>
<dbReference type="Pfam" id="PF00994">
    <property type="entry name" value="MoCF_biosynth"/>
    <property type="match status" value="1"/>
</dbReference>
<dbReference type="PANTHER" id="PTHR13939">
    <property type="entry name" value="NICOTINAMIDE-NUCLEOTIDE AMIDOHYDROLASE PNCC"/>
    <property type="match status" value="1"/>
</dbReference>
<dbReference type="SUPFAM" id="SSF53218">
    <property type="entry name" value="Molybdenum cofactor biosynthesis proteins"/>
    <property type="match status" value="1"/>
</dbReference>
<dbReference type="PANTHER" id="PTHR13939:SF0">
    <property type="entry name" value="NMN AMIDOHYDROLASE-LIKE PROTEIN YFAY"/>
    <property type="match status" value="1"/>
</dbReference>
<evidence type="ECO:0000259" key="1">
    <source>
        <dbReference type="SMART" id="SM00852"/>
    </source>
</evidence>
<proteinExistence type="predicted"/>
<dbReference type="EMBL" id="FNBO01000004">
    <property type="protein sequence ID" value="SDF38186.1"/>
    <property type="molecule type" value="Genomic_DNA"/>
</dbReference>
<sequence length="247" mass="26857">MEVALITVGDELLSGDTVNTNANWLAAELSERGVAVPRILSIPDDRAEIAARVREYAADFDAVIVTGGIGSTPDDVTMEAVADAFDREMAPTDLTRESVERRLAAIRERVPDREFDVDVEAEASVPQGSRPLVTEAGLAPGCVIEGVYVMPGIPDELKATFEAVADEFAGDRRSRFCYTVEPESNIIAALEEAMDQFDVAVGCYPDREADHNRLKVTATDDDELDAATAWLLEHVNASETPVSRDWD</sequence>
<evidence type="ECO:0000313" key="3">
    <source>
        <dbReference type="Proteomes" id="UP000324020"/>
    </source>
</evidence>
<name>A0A1G7KM07_9EURY</name>
<dbReference type="Proteomes" id="UP000324020">
    <property type="component" value="Unassembled WGS sequence"/>
</dbReference>
<dbReference type="OrthoDB" id="372037at2157"/>
<reference evidence="2 3" key="1">
    <citation type="submission" date="2016-10" db="EMBL/GenBank/DDBJ databases">
        <authorList>
            <person name="Varghese N."/>
            <person name="Submissions S."/>
        </authorList>
    </citation>
    <scope>NUCLEOTIDE SEQUENCE [LARGE SCALE GENOMIC DNA]</scope>
    <source>
        <strain evidence="2 3">CGMCC 1.3527</strain>
    </source>
</reference>
<organism evidence="2 3">
    <name type="scientific">Halorubrum xinjiangense</name>
    <dbReference type="NCBI Taxonomy" id="261291"/>
    <lineage>
        <taxon>Archaea</taxon>
        <taxon>Methanobacteriati</taxon>
        <taxon>Methanobacteriota</taxon>
        <taxon>Stenosarchaea group</taxon>
        <taxon>Halobacteria</taxon>
        <taxon>Halobacteriales</taxon>
        <taxon>Haloferacaceae</taxon>
        <taxon>Halorubrum</taxon>
    </lineage>
</organism>
<dbReference type="SMART" id="SM00852">
    <property type="entry name" value="MoCF_biosynth"/>
    <property type="match status" value="1"/>
</dbReference>
<keyword evidence="3" id="KW-1185">Reference proteome</keyword>
<dbReference type="NCBIfam" id="TIGR00177">
    <property type="entry name" value="molyb_syn"/>
    <property type="match status" value="1"/>
</dbReference>
<dbReference type="AlphaFoldDB" id="A0A1G7KM07"/>
<dbReference type="InterPro" id="IPR001453">
    <property type="entry name" value="MoaB/Mog_dom"/>
</dbReference>
<dbReference type="InterPro" id="IPR050101">
    <property type="entry name" value="CinA"/>
</dbReference>
<dbReference type="Gene3D" id="3.40.980.10">
    <property type="entry name" value="MoaB/Mog-like domain"/>
    <property type="match status" value="1"/>
</dbReference>
<dbReference type="InterPro" id="IPR056596">
    <property type="entry name" value="FLAD1_M"/>
</dbReference>
<accession>A0A1G7KM07</accession>
<dbReference type="RefSeq" id="WP_149798134.1">
    <property type="nucleotide sequence ID" value="NZ_FNBO01000004.1"/>
</dbReference>